<evidence type="ECO:0000259" key="5">
    <source>
        <dbReference type="SMART" id="SM01350"/>
    </source>
</evidence>
<evidence type="ECO:0000256" key="2">
    <source>
        <dbReference type="ARBA" id="ARBA00023002"/>
    </source>
</evidence>
<dbReference type="AlphaFoldDB" id="A0A367ZVW9"/>
<dbReference type="NCBIfam" id="TIGR00872">
    <property type="entry name" value="gnd_rel"/>
    <property type="match status" value="1"/>
</dbReference>
<dbReference type="Pfam" id="PF00393">
    <property type="entry name" value="6PGD"/>
    <property type="match status" value="1"/>
</dbReference>
<feature type="region of interest" description="Disordered" evidence="4">
    <location>
        <begin position="295"/>
        <end position="325"/>
    </location>
</feature>
<reference evidence="6 7" key="1">
    <citation type="submission" date="2018-05" db="EMBL/GenBank/DDBJ databases">
        <title>A metagenomic window into the 2 km-deep terrestrial subsurface aquifer revealed taxonomically and functionally diverse microbial community comprising novel uncultured bacterial lineages.</title>
        <authorList>
            <person name="Kadnikov V.V."/>
            <person name="Mardanov A.V."/>
            <person name="Beletsky A.V."/>
            <person name="Banks D."/>
            <person name="Pimenov N.V."/>
            <person name="Frank Y.A."/>
            <person name="Karnachuk O.V."/>
            <person name="Ravin N.V."/>
        </authorList>
    </citation>
    <scope>NUCLEOTIDE SEQUENCE [LARGE SCALE GENOMIC DNA]</scope>
    <source>
        <strain evidence="6">BY5</strain>
    </source>
</reference>
<comment type="caution">
    <text evidence="6">The sequence shown here is derived from an EMBL/GenBank/DDBJ whole genome shotgun (WGS) entry which is preliminary data.</text>
</comment>
<dbReference type="Pfam" id="PF03446">
    <property type="entry name" value="NAD_binding_2"/>
    <property type="match status" value="1"/>
</dbReference>
<dbReference type="Gene3D" id="1.10.1040.10">
    <property type="entry name" value="N-(1-d-carboxylethyl)-l-norvaline Dehydrogenase, domain 2"/>
    <property type="match status" value="1"/>
</dbReference>
<evidence type="ECO:0000256" key="3">
    <source>
        <dbReference type="ARBA" id="ARBA00023064"/>
    </source>
</evidence>
<gene>
    <name evidence="6" type="ORF">OZSIB_0636</name>
</gene>
<feature type="domain" description="6-phosphogluconate dehydrogenase C-terminal" evidence="5">
    <location>
        <begin position="168"/>
        <end position="308"/>
    </location>
</feature>
<evidence type="ECO:0000256" key="4">
    <source>
        <dbReference type="SAM" id="MobiDB-lite"/>
    </source>
</evidence>
<dbReference type="InterPro" id="IPR004849">
    <property type="entry name" value="6DGDH_YqeC"/>
</dbReference>
<keyword evidence="3" id="KW-0311">Gluconate utilization</keyword>
<dbReference type="InterPro" id="IPR006183">
    <property type="entry name" value="Pgluconate_DH"/>
</dbReference>
<dbReference type="Proteomes" id="UP000252355">
    <property type="component" value="Unassembled WGS sequence"/>
</dbReference>
<keyword evidence="2" id="KW-0560">Oxidoreductase</keyword>
<dbReference type="NCBIfam" id="NF007161">
    <property type="entry name" value="PRK09599.1"/>
    <property type="match status" value="1"/>
</dbReference>
<dbReference type="GO" id="GO:0050661">
    <property type="term" value="F:NADP binding"/>
    <property type="evidence" value="ECO:0007669"/>
    <property type="project" value="InterPro"/>
</dbReference>
<feature type="compositionally biased region" description="Low complexity" evidence="4">
    <location>
        <begin position="302"/>
        <end position="325"/>
    </location>
</feature>
<dbReference type="InterPro" id="IPR008927">
    <property type="entry name" value="6-PGluconate_DH-like_C_sf"/>
</dbReference>
<dbReference type="InterPro" id="IPR006115">
    <property type="entry name" value="6PGDH_NADP-bd"/>
</dbReference>
<dbReference type="Gene3D" id="3.40.50.720">
    <property type="entry name" value="NAD(P)-binding Rossmann-like Domain"/>
    <property type="match status" value="1"/>
</dbReference>
<protein>
    <submittedName>
        <fullName evidence="6">6-phosphogluconate dehydrogenase, decarboxylating</fullName>
    </submittedName>
</protein>
<organism evidence="6 7">
    <name type="scientific">Candidatus Ozemobacter sibiricus</name>
    <dbReference type="NCBI Taxonomy" id="2268124"/>
    <lineage>
        <taxon>Bacteria</taxon>
        <taxon>Candidatus Ozemobacteria</taxon>
        <taxon>Candidatus Ozemobacterales</taxon>
        <taxon>Candidatus Ozemobacteraceae</taxon>
        <taxon>Candidatus Ozemobacter</taxon>
    </lineage>
</organism>
<dbReference type="PRINTS" id="PR00076">
    <property type="entry name" value="6PGDHDRGNASE"/>
</dbReference>
<dbReference type="SMART" id="SM01350">
    <property type="entry name" value="6PGD"/>
    <property type="match status" value="1"/>
</dbReference>
<dbReference type="EMBL" id="QOQW01000001">
    <property type="protein sequence ID" value="RCK81502.1"/>
    <property type="molecule type" value="Genomic_DNA"/>
</dbReference>
<dbReference type="InterPro" id="IPR036291">
    <property type="entry name" value="NAD(P)-bd_dom_sf"/>
</dbReference>
<evidence type="ECO:0000313" key="6">
    <source>
        <dbReference type="EMBL" id="RCK81502.1"/>
    </source>
</evidence>
<dbReference type="SUPFAM" id="SSF48179">
    <property type="entry name" value="6-phosphogluconate dehydrogenase C-terminal domain-like"/>
    <property type="match status" value="1"/>
</dbReference>
<name>A0A367ZVW9_9BACT</name>
<comment type="similarity">
    <text evidence="1">Belongs to the 6-phosphogluconate dehydrogenase family.</text>
</comment>
<sequence>MDIGFVGVGKMGMNMIKRLVKHGHRVFCTARSATRRSEAEAAGAQWVEGLGAFRTVLAAPRAVWSMVPAGSATEETLQALAESLEPGDLIVDGGNSDWRDSRRRHAEMARRPRHFLDVGTSGGIWGLEKGYCLMIGGDAAAVNRLAPIFTALAGSTDGWAHVGPGSAGHFVKMVHNAVEYGMMQAYAEGFELMERSGLGLDLGRIATLWNHGSVVRSWLLELAEGIFRDDPHLSGLRGRVDDSGEGRWALETAIAAEVPAPAFAAALFARFASRQEDAFANRFLAALRHRFGGHAITPATSPTPADGSGAAAPGAPTAGHSTNRA</sequence>
<dbReference type="GO" id="GO:0019521">
    <property type="term" value="P:D-gluconate metabolic process"/>
    <property type="evidence" value="ECO:0007669"/>
    <property type="project" value="UniProtKB-KW"/>
</dbReference>
<proteinExistence type="inferred from homology"/>
<dbReference type="InterPro" id="IPR013328">
    <property type="entry name" value="6PGD_dom2"/>
</dbReference>
<evidence type="ECO:0000256" key="1">
    <source>
        <dbReference type="ARBA" id="ARBA00008419"/>
    </source>
</evidence>
<dbReference type="GO" id="GO:0004616">
    <property type="term" value="F:phosphogluconate dehydrogenase (decarboxylating) activity"/>
    <property type="evidence" value="ECO:0007669"/>
    <property type="project" value="InterPro"/>
</dbReference>
<accession>A0A367ZVW9</accession>
<dbReference type="PANTHER" id="PTHR11811">
    <property type="entry name" value="6-PHOSPHOGLUCONATE DEHYDROGENASE"/>
    <property type="match status" value="1"/>
</dbReference>
<dbReference type="SUPFAM" id="SSF51735">
    <property type="entry name" value="NAD(P)-binding Rossmann-fold domains"/>
    <property type="match status" value="1"/>
</dbReference>
<dbReference type="GO" id="GO:0006098">
    <property type="term" value="P:pentose-phosphate shunt"/>
    <property type="evidence" value="ECO:0007669"/>
    <property type="project" value="InterPro"/>
</dbReference>
<dbReference type="InterPro" id="IPR006114">
    <property type="entry name" value="6PGDH_C"/>
</dbReference>
<evidence type="ECO:0000313" key="7">
    <source>
        <dbReference type="Proteomes" id="UP000252355"/>
    </source>
</evidence>